<reference evidence="5 6" key="1">
    <citation type="submission" date="2023-04" db="EMBL/GenBank/DDBJ databases">
        <title>Genome of Basidiobolus ranarum AG-B5.</title>
        <authorList>
            <person name="Stajich J.E."/>
            <person name="Carter-House D."/>
            <person name="Gryganskyi A."/>
        </authorList>
    </citation>
    <scope>NUCLEOTIDE SEQUENCE [LARGE SCALE GENOMIC DNA]</scope>
    <source>
        <strain evidence="5 6">AG-B5</strain>
    </source>
</reference>
<dbReference type="Gene3D" id="1.20.1560.10">
    <property type="entry name" value="ABC transporter type 1, transmembrane domain"/>
    <property type="match status" value="1"/>
</dbReference>
<organism evidence="5 6">
    <name type="scientific">Basidiobolus ranarum</name>
    <dbReference type="NCBI Taxonomy" id="34480"/>
    <lineage>
        <taxon>Eukaryota</taxon>
        <taxon>Fungi</taxon>
        <taxon>Fungi incertae sedis</taxon>
        <taxon>Zoopagomycota</taxon>
        <taxon>Entomophthoromycotina</taxon>
        <taxon>Basidiobolomycetes</taxon>
        <taxon>Basidiobolales</taxon>
        <taxon>Basidiobolaceae</taxon>
        <taxon>Basidiobolus</taxon>
    </lineage>
</organism>
<evidence type="ECO:0000256" key="3">
    <source>
        <dbReference type="ARBA" id="ARBA00023136"/>
    </source>
</evidence>
<gene>
    <name evidence="5" type="ORF">K7432_016165</name>
</gene>
<dbReference type="Proteomes" id="UP001479436">
    <property type="component" value="Unassembled WGS sequence"/>
</dbReference>
<comment type="caution">
    <text evidence="5">The sequence shown here is derived from an EMBL/GenBank/DDBJ whole genome shotgun (WGS) entry which is preliminary data.</text>
</comment>
<feature type="region of interest" description="Disordered" evidence="4">
    <location>
        <begin position="1"/>
        <end position="24"/>
    </location>
</feature>
<feature type="compositionally biased region" description="Low complexity" evidence="4">
    <location>
        <begin position="13"/>
        <end position="23"/>
    </location>
</feature>
<dbReference type="InterPro" id="IPR036640">
    <property type="entry name" value="ABC1_TM_sf"/>
</dbReference>
<keyword evidence="1" id="KW-0812">Transmembrane</keyword>
<evidence type="ECO:0000256" key="4">
    <source>
        <dbReference type="SAM" id="MobiDB-lite"/>
    </source>
</evidence>
<evidence type="ECO:0000313" key="5">
    <source>
        <dbReference type="EMBL" id="KAK9679756.1"/>
    </source>
</evidence>
<dbReference type="EMBL" id="JASJQH010009394">
    <property type="protein sequence ID" value="KAK9679756.1"/>
    <property type="molecule type" value="Genomic_DNA"/>
</dbReference>
<feature type="non-terminal residue" evidence="5">
    <location>
        <position position="115"/>
    </location>
</feature>
<keyword evidence="6" id="KW-1185">Reference proteome</keyword>
<keyword evidence="2" id="KW-1133">Transmembrane helix</keyword>
<protein>
    <submittedName>
        <fullName evidence="5">Uncharacterized protein</fullName>
    </submittedName>
</protein>
<accession>A0ABR2VM10</accession>
<keyword evidence="3" id="KW-0472">Membrane</keyword>
<sequence length="115" mass="12426">MSKVEALDSSESNNNVNPVVVDVNNEKDQRVVSIGNIDAAEDKKKGKKKKGKEELGPKVSYFKLYRFANSWDITCIILGSMCAIACGVGQPLVAQLMGDVIQSLTGPVNPDTIKD</sequence>
<evidence type="ECO:0000256" key="1">
    <source>
        <dbReference type="ARBA" id="ARBA00022692"/>
    </source>
</evidence>
<evidence type="ECO:0000256" key="2">
    <source>
        <dbReference type="ARBA" id="ARBA00022989"/>
    </source>
</evidence>
<proteinExistence type="predicted"/>
<name>A0ABR2VM10_9FUNG</name>
<evidence type="ECO:0000313" key="6">
    <source>
        <dbReference type="Proteomes" id="UP001479436"/>
    </source>
</evidence>